<dbReference type="SUPFAM" id="SSF55073">
    <property type="entry name" value="Nucleotide cyclase"/>
    <property type="match status" value="1"/>
</dbReference>
<dbReference type="InterPro" id="IPR029787">
    <property type="entry name" value="Nucleotide_cyclase"/>
</dbReference>
<protein>
    <submittedName>
        <fullName evidence="6">EAL domain-containing protein</fullName>
    </submittedName>
</protein>
<dbReference type="SUPFAM" id="SSF141868">
    <property type="entry name" value="EAL domain-like"/>
    <property type="match status" value="1"/>
</dbReference>
<evidence type="ECO:0000259" key="2">
    <source>
        <dbReference type="PROSITE" id="PS50112"/>
    </source>
</evidence>
<dbReference type="Gene3D" id="3.20.20.450">
    <property type="entry name" value="EAL domain"/>
    <property type="match status" value="1"/>
</dbReference>
<proteinExistence type="predicted"/>
<dbReference type="Pfam" id="PF13426">
    <property type="entry name" value="PAS_9"/>
    <property type="match status" value="1"/>
</dbReference>
<keyword evidence="7" id="KW-1185">Reference proteome</keyword>
<dbReference type="InterPro" id="IPR001610">
    <property type="entry name" value="PAC"/>
</dbReference>
<dbReference type="NCBIfam" id="TIGR00254">
    <property type="entry name" value="GGDEF"/>
    <property type="match status" value="1"/>
</dbReference>
<dbReference type="PROSITE" id="PS50883">
    <property type="entry name" value="EAL"/>
    <property type="match status" value="1"/>
</dbReference>
<dbReference type="InterPro" id="IPR013767">
    <property type="entry name" value="PAS_fold"/>
</dbReference>
<dbReference type="Proteomes" id="UP001595693">
    <property type="component" value="Unassembled WGS sequence"/>
</dbReference>
<dbReference type="SMART" id="SM00267">
    <property type="entry name" value="GGDEF"/>
    <property type="match status" value="1"/>
</dbReference>
<accession>A0ABV8DK25</accession>
<evidence type="ECO:0000313" key="6">
    <source>
        <dbReference type="EMBL" id="MFC3938687.1"/>
    </source>
</evidence>
<dbReference type="PROSITE" id="PS50887">
    <property type="entry name" value="GGDEF"/>
    <property type="match status" value="1"/>
</dbReference>
<dbReference type="PROSITE" id="PS50113">
    <property type="entry name" value="PAC"/>
    <property type="match status" value="2"/>
</dbReference>
<feature type="domain" description="PAC" evidence="3">
    <location>
        <begin position="276"/>
        <end position="329"/>
    </location>
</feature>
<gene>
    <name evidence="6" type="ORF">ACFOW3_29115</name>
</gene>
<dbReference type="InterPro" id="IPR000700">
    <property type="entry name" value="PAS-assoc_C"/>
</dbReference>
<evidence type="ECO:0000313" key="7">
    <source>
        <dbReference type="Proteomes" id="UP001595693"/>
    </source>
</evidence>
<name>A0ABV8DK25_9BURK</name>
<feature type="transmembrane region" description="Helical" evidence="1">
    <location>
        <begin position="34"/>
        <end position="50"/>
    </location>
</feature>
<keyword evidence="1" id="KW-0472">Membrane</keyword>
<feature type="transmembrane region" description="Helical" evidence="1">
    <location>
        <begin position="70"/>
        <end position="93"/>
    </location>
</feature>
<dbReference type="SMART" id="SM00086">
    <property type="entry name" value="PAC"/>
    <property type="match status" value="5"/>
</dbReference>
<feature type="domain" description="PAS" evidence="2">
    <location>
        <begin position="602"/>
        <end position="629"/>
    </location>
</feature>
<dbReference type="RefSeq" id="WP_055401928.1">
    <property type="nucleotide sequence ID" value="NZ_JAMXAX010000175.1"/>
</dbReference>
<dbReference type="InterPro" id="IPR000014">
    <property type="entry name" value="PAS"/>
</dbReference>
<dbReference type="CDD" id="cd01948">
    <property type="entry name" value="EAL"/>
    <property type="match status" value="1"/>
</dbReference>
<feature type="domain" description="EAL" evidence="4">
    <location>
        <begin position="1007"/>
        <end position="1261"/>
    </location>
</feature>
<dbReference type="InterPro" id="IPR035965">
    <property type="entry name" value="PAS-like_dom_sf"/>
</dbReference>
<keyword evidence="1" id="KW-1133">Transmembrane helix</keyword>
<dbReference type="Gene3D" id="3.30.450.20">
    <property type="entry name" value="PAS domain"/>
    <property type="match status" value="5"/>
</dbReference>
<dbReference type="InterPro" id="IPR043128">
    <property type="entry name" value="Rev_trsase/Diguanyl_cyclase"/>
</dbReference>
<feature type="transmembrane region" description="Helical" evidence="1">
    <location>
        <begin position="6"/>
        <end position="22"/>
    </location>
</feature>
<dbReference type="Pfam" id="PF08447">
    <property type="entry name" value="PAS_3"/>
    <property type="match status" value="3"/>
</dbReference>
<dbReference type="Pfam" id="PF00990">
    <property type="entry name" value="GGDEF"/>
    <property type="match status" value="1"/>
</dbReference>
<dbReference type="CDD" id="cd00130">
    <property type="entry name" value="PAS"/>
    <property type="match status" value="4"/>
</dbReference>
<dbReference type="EMBL" id="JBHSAJ010000185">
    <property type="protein sequence ID" value="MFC3938687.1"/>
    <property type="molecule type" value="Genomic_DNA"/>
</dbReference>
<dbReference type="InterPro" id="IPR052155">
    <property type="entry name" value="Biofilm_reg_signaling"/>
</dbReference>
<dbReference type="SUPFAM" id="SSF55785">
    <property type="entry name" value="PYP-like sensor domain (PAS domain)"/>
    <property type="match status" value="5"/>
</dbReference>
<organism evidence="6 7">
    <name type="scientific">Acidovorax facilis</name>
    <dbReference type="NCBI Taxonomy" id="12917"/>
    <lineage>
        <taxon>Bacteria</taxon>
        <taxon>Pseudomonadati</taxon>
        <taxon>Pseudomonadota</taxon>
        <taxon>Betaproteobacteria</taxon>
        <taxon>Burkholderiales</taxon>
        <taxon>Comamonadaceae</taxon>
        <taxon>Acidovorax</taxon>
    </lineage>
</organism>
<feature type="transmembrane region" description="Helical" evidence="1">
    <location>
        <begin position="129"/>
        <end position="148"/>
    </location>
</feature>
<dbReference type="PANTHER" id="PTHR44757:SF2">
    <property type="entry name" value="BIOFILM ARCHITECTURE MAINTENANCE PROTEIN MBAA"/>
    <property type="match status" value="1"/>
</dbReference>
<keyword evidence="1" id="KW-0812">Transmembrane</keyword>
<feature type="domain" description="GGDEF" evidence="5">
    <location>
        <begin position="865"/>
        <end position="998"/>
    </location>
</feature>
<evidence type="ECO:0000259" key="3">
    <source>
        <dbReference type="PROSITE" id="PS50113"/>
    </source>
</evidence>
<dbReference type="Pfam" id="PF00989">
    <property type="entry name" value="PAS"/>
    <property type="match status" value="1"/>
</dbReference>
<evidence type="ECO:0000259" key="5">
    <source>
        <dbReference type="PROSITE" id="PS50887"/>
    </source>
</evidence>
<dbReference type="InterPro" id="IPR000160">
    <property type="entry name" value="GGDEF_dom"/>
</dbReference>
<dbReference type="Gene3D" id="3.30.70.270">
    <property type="match status" value="1"/>
</dbReference>
<dbReference type="SMART" id="SM00052">
    <property type="entry name" value="EAL"/>
    <property type="match status" value="1"/>
</dbReference>
<feature type="transmembrane region" description="Helical" evidence="1">
    <location>
        <begin position="100"/>
        <end position="117"/>
    </location>
</feature>
<feature type="domain" description="PAS" evidence="2">
    <location>
        <begin position="352"/>
        <end position="377"/>
    </location>
</feature>
<dbReference type="InterPro" id="IPR013655">
    <property type="entry name" value="PAS_fold_3"/>
</dbReference>
<dbReference type="NCBIfam" id="TIGR00229">
    <property type="entry name" value="sensory_box"/>
    <property type="match status" value="3"/>
</dbReference>
<dbReference type="PANTHER" id="PTHR44757">
    <property type="entry name" value="DIGUANYLATE CYCLASE DGCP"/>
    <property type="match status" value="1"/>
</dbReference>
<feature type="domain" description="PAC" evidence="3">
    <location>
        <begin position="528"/>
        <end position="579"/>
    </location>
</feature>
<dbReference type="PROSITE" id="PS50112">
    <property type="entry name" value="PAS"/>
    <property type="match status" value="2"/>
</dbReference>
<comment type="caution">
    <text evidence="6">The sequence shown here is derived from an EMBL/GenBank/DDBJ whole genome shotgun (WGS) entry which is preliminary data.</text>
</comment>
<dbReference type="InterPro" id="IPR035919">
    <property type="entry name" value="EAL_sf"/>
</dbReference>
<dbReference type="InterPro" id="IPR001633">
    <property type="entry name" value="EAL_dom"/>
</dbReference>
<reference evidence="7" key="1">
    <citation type="journal article" date="2019" name="Int. J. Syst. Evol. Microbiol.">
        <title>The Global Catalogue of Microorganisms (GCM) 10K type strain sequencing project: providing services to taxonomists for standard genome sequencing and annotation.</title>
        <authorList>
            <consortium name="The Broad Institute Genomics Platform"/>
            <consortium name="The Broad Institute Genome Sequencing Center for Infectious Disease"/>
            <person name="Wu L."/>
            <person name="Ma J."/>
        </authorList>
    </citation>
    <scope>NUCLEOTIDE SEQUENCE [LARGE SCALE GENOMIC DNA]</scope>
    <source>
        <strain evidence="7">CCUG 2113</strain>
    </source>
</reference>
<evidence type="ECO:0000256" key="1">
    <source>
        <dbReference type="SAM" id="Phobius"/>
    </source>
</evidence>
<evidence type="ECO:0000259" key="4">
    <source>
        <dbReference type="PROSITE" id="PS50883"/>
    </source>
</evidence>
<dbReference type="CDD" id="cd01949">
    <property type="entry name" value="GGDEF"/>
    <property type="match status" value="1"/>
</dbReference>
<dbReference type="SMART" id="SM00091">
    <property type="entry name" value="PAS"/>
    <property type="match status" value="4"/>
</dbReference>
<sequence length="1272" mass="141656">MGNNTLLAATALMSLLLVLAWLPPRESLHPSRRTLLLLGLAGGLVSWISFEALRWNAPELRVVAYPTVAAFLALFFRFPAAIIAALIALVAAVRTDMSDAVPAVAVLGVSVATGLLWRHVGARLQVPKWAALIGLTLTLPLAVSGSLWATDGASDMARSLPWHHGAGVLMLGVGRLLLANGARSELSRSDIQQALAQQERRLRLVLDSMGGGHWEWDVVQRQFRCHGSFYETFGITAADLEAPDLWQRWYARRHPQDAERNAARLARAMDGLEDSYEAEFRVMDTEGRWHWLMSRGTVATRDAQNRPTSLIGMDVDITAHRAAEDALRSSEAKYTTFYQTLPDPAGISRISDGRYIDVNPAFCEVLGRPREEVIGRTSTELNIWASEQERKRLVETFRRDGKVDRLPLVAQREGGRIPGLMSARSVLVDGENCFVFVFHDMTEAHRASDELQALNGLLQQAGRLARLGAWEDERGKGLVYWSDVCFDIHGLPPGSPLPHDYIDRHVAPAYRETLRANFRLSILERREWSMEIEVLHTDGRLVWVRAMGEPVIENGRVTRVRGVMQDIDEAKRAEQRLRQSEERFSRIFQLMPYPMGLSHRRDGRYVDINPAWVDMLGIPREEAIGRTAVELGIFTAHDREKLIAEVERSSHLSSYEVNLNVRGGPPRTVLQSMRATEFDGEPCWLFSVHDITDRKRNEEQVREREELLSLTISAASLGLWDWNLQTGTVTGDSRWHAMRGLDTPHTPLASTQWTAGIAPDDIDRITSELARHTTHPGTPFDATWRVNQPGDPARWLRNLGKIVGFDAAGRPARMLGVAIDVTPQREQEVLLQRLALFDALTGLPNRVLLARKLQECMDQARQNGRQLGVAYLDLDGFKPVNDRLGHGAGDRLLVVVGGRLTRALRPLDTVARLGGDEFVILMPDLESVGDCERMLHRVMDNISAPYTLDTERVVVTASIGYTVFPQDDADADALLRHADQAMYAAKQAGRNRFHQFDAAQERALQLQREQGRHLREALAAAQFTLYLQPKVDMRSGAVVGAEALARWQHPERGLVPPGEFLPLLEGTELEIDFGEWVVEAALTVLAQLQAHGLHLPLSINIAAQHLQDPDFADWMARCIARHPGVPGHLVEIEITESAALYDLTAVAQTLTALRALGVAVSLDDFGTGYSSLTYLRRLPMDTLKIDQSFVHGMMGDPGDLAIVQGVIGLARSFGYRVIAEGVETIEQGQMLLQLGCMQAQGYCIARPMPLQDFIGWTPGWQPPVGWQKNRPA</sequence>
<dbReference type="Pfam" id="PF00563">
    <property type="entry name" value="EAL"/>
    <property type="match status" value="1"/>
</dbReference>